<evidence type="ECO:0000259" key="3">
    <source>
        <dbReference type="Pfam" id="PF02771"/>
    </source>
</evidence>
<evidence type="ECO:0000256" key="1">
    <source>
        <dbReference type="ARBA" id="ARBA00023002"/>
    </source>
</evidence>
<accession>A0A383EWS2</accession>
<dbReference type="SUPFAM" id="SSF56645">
    <property type="entry name" value="Acyl-CoA dehydrogenase NM domain-like"/>
    <property type="match status" value="1"/>
</dbReference>
<dbReference type="InterPro" id="IPR013786">
    <property type="entry name" value="AcylCoA_DH/ox_N"/>
</dbReference>
<dbReference type="InterPro" id="IPR046373">
    <property type="entry name" value="Acyl-CoA_Oxase/DH_mid-dom_sf"/>
</dbReference>
<feature type="non-terminal residue" evidence="4">
    <location>
        <position position="162"/>
    </location>
</feature>
<evidence type="ECO:0000313" key="4">
    <source>
        <dbReference type="EMBL" id="SVE61024.1"/>
    </source>
</evidence>
<dbReference type="AlphaFoldDB" id="A0A383EWS2"/>
<sequence>MNFDLPEELQMLKDNLRKFVDNELIPVERETNDGTQFLPGIQEKLEEKAKVLGLWLFDVPEEFGGLGLGNLSKAVMWQEIARTIAIPSRNASIFGPRVSPILYTLTDEQKEQFLYPVVKGEKTSCFCQTEPEAGGDPGGMRTTAVRDGDHYIINGHKRFITG</sequence>
<evidence type="ECO:0008006" key="5">
    <source>
        <dbReference type="Google" id="ProtNLM"/>
    </source>
</evidence>
<dbReference type="PANTHER" id="PTHR48083">
    <property type="entry name" value="MEDIUM-CHAIN SPECIFIC ACYL-COA DEHYDROGENASE, MITOCHONDRIAL-RELATED"/>
    <property type="match status" value="1"/>
</dbReference>
<dbReference type="Gene3D" id="1.10.540.10">
    <property type="entry name" value="Acyl-CoA dehydrogenase/oxidase, N-terminal domain"/>
    <property type="match status" value="1"/>
</dbReference>
<dbReference type="InterPro" id="IPR006091">
    <property type="entry name" value="Acyl-CoA_Oxase/DH_mid-dom"/>
</dbReference>
<dbReference type="PANTHER" id="PTHR48083:SF2">
    <property type="entry name" value="MEDIUM-CHAIN SPECIFIC ACYL-COA DEHYDROGENASE, MITOCHONDRIAL"/>
    <property type="match status" value="1"/>
</dbReference>
<reference evidence="4" key="1">
    <citation type="submission" date="2018-05" db="EMBL/GenBank/DDBJ databases">
        <authorList>
            <person name="Lanie J.A."/>
            <person name="Ng W.-L."/>
            <person name="Kazmierczak K.M."/>
            <person name="Andrzejewski T.M."/>
            <person name="Davidsen T.M."/>
            <person name="Wayne K.J."/>
            <person name="Tettelin H."/>
            <person name="Glass J.I."/>
            <person name="Rusch D."/>
            <person name="Podicherti R."/>
            <person name="Tsui H.-C.T."/>
            <person name="Winkler M.E."/>
        </authorList>
    </citation>
    <scope>NUCLEOTIDE SEQUENCE</scope>
</reference>
<keyword evidence="1" id="KW-0560">Oxidoreductase</keyword>
<dbReference type="InterPro" id="IPR037069">
    <property type="entry name" value="AcylCoA_DH/ox_N_sf"/>
</dbReference>
<dbReference type="GO" id="GO:0003995">
    <property type="term" value="F:acyl-CoA dehydrogenase activity"/>
    <property type="evidence" value="ECO:0007669"/>
    <property type="project" value="TreeGrafter"/>
</dbReference>
<dbReference type="InterPro" id="IPR009100">
    <property type="entry name" value="AcylCoA_DH/oxidase_NM_dom_sf"/>
</dbReference>
<name>A0A383EWS2_9ZZZZ</name>
<protein>
    <recommendedName>
        <fullName evidence="5">Acyl-CoA dehydrogenase/oxidase N-terminal domain-containing protein</fullName>
    </recommendedName>
</protein>
<proteinExistence type="predicted"/>
<dbReference type="Pfam" id="PF02770">
    <property type="entry name" value="Acyl-CoA_dh_M"/>
    <property type="match status" value="1"/>
</dbReference>
<dbReference type="EMBL" id="UINC01229347">
    <property type="protein sequence ID" value="SVE61024.1"/>
    <property type="molecule type" value="Genomic_DNA"/>
</dbReference>
<dbReference type="GO" id="GO:0050660">
    <property type="term" value="F:flavin adenine dinucleotide binding"/>
    <property type="evidence" value="ECO:0007669"/>
    <property type="project" value="InterPro"/>
</dbReference>
<dbReference type="GO" id="GO:0005737">
    <property type="term" value="C:cytoplasm"/>
    <property type="evidence" value="ECO:0007669"/>
    <property type="project" value="TreeGrafter"/>
</dbReference>
<feature type="domain" description="Acyl-CoA oxidase/dehydrogenase middle" evidence="2">
    <location>
        <begin position="125"/>
        <end position="162"/>
    </location>
</feature>
<dbReference type="Pfam" id="PF02771">
    <property type="entry name" value="Acyl-CoA_dh_N"/>
    <property type="match status" value="1"/>
</dbReference>
<evidence type="ECO:0000259" key="2">
    <source>
        <dbReference type="Pfam" id="PF02770"/>
    </source>
</evidence>
<organism evidence="4">
    <name type="scientific">marine metagenome</name>
    <dbReference type="NCBI Taxonomy" id="408172"/>
    <lineage>
        <taxon>unclassified sequences</taxon>
        <taxon>metagenomes</taxon>
        <taxon>ecological metagenomes</taxon>
    </lineage>
</organism>
<dbReference type="InterPro" id="IPR050741">
    <property type="entry name" value="Acyl-CoA_dehydrogenase"/>
</dbReference>
<feature type="domain" description="Acyl-CoA dehydrogenase/oxidase N-terminal" evidence="3">
    <location>
        <begin position="7"/>
        <end position="121"/>
    </location>
</feature>
<dbReference type="Gene3D" id="2.40.110.10">
    <property type="entry name" value="Butyryl-CoA Dehydrogenase, subunit A, domain 2"/>
    <property type="match status" value="1"/>
</dbReference>
<gene>
    <name evidence="4" type="ORF">METZ01_LOCUS513878</name>
</gene>
<dbReference type="GO" id="GO:0033539">
    <property type="term" value="P:fatty acid beta-oxidation using acyl-CoA dehydrogenase"/>
    <property type="evidence" value="ECO:0007669"/>
    <property type="project" value="TreeGrafter"/>
</dbReference>